<dbReference type="InterPro" id="IPR013106">
    <property type="entry name" value="Ig_V-set"/>
</dbReference>
<dbReference type="InterPro" id="IPR007110">
    <property type="entry name" value="Ig-like_dom"/>
</dbReference>
<accession>A0A096MEJ0</accession>
<keyword evidence="12" id="KW-1185">Reference proteome</keyword>
<evidence type="ECO:0000256" key="4">
    <source>
        <dbReference type="ARBA" id="ARBA00022859"/>
    </source>
</evidence>
<dbReference type="AlphaFoldDB" id="A0A096MEJ0"/>
<dbReference type="GeneTree" id="ENSGT01030000234530"/>
<keyword evidence="8" id="KW-0812">Transmembrane</keyword>
<feature type="chain" id="PRO_5001927033" description="Ig-like domain-containing protein" evidence="9">
    <location>
        <begin position="20"/>
        <end position="275"/>
    </location>
</feature>
<keyword evidence="5 8" id="KW-0472">Membrane</keyword>
<dbReference type="CDD" id="cd00099">
    <property type="entry name" value="IgV"/>
    <property type="match status" value="1"/>
</dbReference>
<evidence type="ECO:0000259" key="10">
    <source>
        <dbReference type="PROSITE" id="PS50835"/>
    </source>
</evidence>
<dbReference type="InterPro" id="IPR036179">
    <property type="entry name" value="Ig-like_dom_sf"/>
</dbReference>
<dbReference type="Proteomes" id="UP000028760">
    <property type="component" value="Unassembled WGS sequence"/>
</dbReference>
<evidence type="ECO:0000256" key="5">
    <source>
        <dbReference type="ARBA" id="ARBA00023136"/>
    </source>
</evidence>
<feature type="domain" description="Ig-like" evidence="10">
    <location>
        <begin position="18"/>
        <end position="112"/>
    </location>
</feature>
<evidence type="ECO:0000313" key="12">
    <source>
        <dbReference type="Proteomes" id="UP000028760"/>
    </source>
</evidence>
<dbReference type="Pfam" id="PF07686">
    <property type="entry name" value="V-set"/>
    <property type="match status" value="1"/>
</dbReference>
<name>A0A096MEJ0_POEFO</name>
<evidence type="ECO:0000256" key="3">
    <source>
        <dbReference type="ARBA" id="ARBA00022729"/>
    </source>
</evidence>
<dbReference type="GO" id="GO:0002376">
    <property type="term" value="P:immune system process"/>
    <property type="evidence" value="ECO:0007669"/>
    <property type="project" value="UniProtKB-KW"/>
</dbReference>
<organism evidence="11 12">
    <name type="scientific">Poecilia formosa</name>
    <name type="common">Amazon molly</name>
    <name type="synonym">Limia formosa</name>
    <dbReference type="NCBI Taxonomy" id="48698"/>
    <lineage>
        <taxon>Eukaryota</taxon>
        <taxon>Metazoa</taxon>
        <taxon>Chordata</taxon>
        <taxon>Craniata</taxon>
        <taxon>Vertebrata</taxon>
        <taxon>Euteleostomi</taxon>
        <taxon>Actinopterygii</taxon>
        <taxon>Neopterygii</taxon>
        <taxon>Teleostei</taxon>
        <taxon>Neoteleostei</taxon>
        <taxon>Acanthomorphata</taxon>
        <taxon>Ovalentaria</taxon>
        <taxon>Atherinomorphae</taxon>
        <taxon>Cyprinodontiformes</taxon>
        <taxon>Poeciliidae</taxon>
        <taxon>Poeciliinae</taxon>
        <taxon>Poecilia</taxon>
    </lineage>
</organism>
<dbReference type="STRING" id="48698.ENSPFOP00000029831"/>
<keyword evidence="3 9" id="KW-0732">Signal</keyword>
<comment type="subcellular location">
    <subcellularLocation>
        <location evidence="1">Cell membrane</location>
    </subcellularLocation>
</comment>
<dbReference type="PANTHER" id="PTHR19433">
    <property type="entry name" value="T-CELL RECEPTOR ALPHA CHAIN V REGION-RELATED"/>
    <property type="match status" value="1"/>
</dbReference>
<dbReference type="InterPro" id="IPR003599">
    <property type="entry name" value="Ig_sub"/>
</dbReference>
<protein>
    <recommendedName>
        <fullName evidence="10">Ig-like domain-containing protein</fullName>
    </recommendedName>
</protein>
<evidence type="ECO:0000256" key="7">
    <source>
        <dbReference type="ARBA" id="ARBA00023180"/>
    </source>
</evidence>
<proteinExistence type="predicted"/>
<dbReference type="EMBL" id="AYCK01003795">
    <property type="status" value="NOT_ANNOTATED_CDS"/>
    <property type="molecule type" value="Genomic_DNA"/>
</dbReference>
<keyword evidence="4" id="KW-0391">Immunity</keyword>
<evidence type="ECO:0000256" key="6">
    <source>
        <dbReference type="ARBA" id="ARBA00023157"/>
    </source>
</evidence>
<dbReference type="SMART" id="SM00408">
    <property type="entry name" value="IGc2"/>
    <property type="match status" value="1"/>
</dbReference>
<evidence type="ECO:0000256" key="8">
    <source>
        <dbReference type="SAM" id="Phobius"/>
    </source>
</evidence>
<dbReference type="InterPro" id="IPR013783">
    <property type="entry name" value="Ig-like_fold"/>
</dbReference>
<reference evidence="12" key="1">
    <citation type="submission" date="2013-10" db="EMBL/GenBank/DDBJ databases">
        <authorList>
            <person name="Schartl M."/>
            <person name="Warren W."/>
        </authorList>
    </citation>
    <scope>NUCLEOTIDE SEQUENCE [LARGE SCALE GENOMIC DNA]</scope>
    <source>
        <strain evidence="12">female</strain>
    </source>
</reference>
<dbReference type="InterPro" id="IPR052051">
    <property type="entry name" value="TCR_complex_component"/>
</dbReference>
<evidence type="ECO:0000256" key="9">
    <source>
        <dbReference type="SAM" id="SignalP"/>
    </source>
</evidence>
<dbReference type="PANTHER" id="PTHR19433:SF111">
    <property type="entry name" value="T CELL RECEPTOR ALPHA VARIABLE 4"/>
    <property type="match status" value="1"/>
</dbReference>
<feature type="domain" description="Ig-like" evidence="10">
    <location>
        <begin position="131"/>
        <end position="230"/>
    </location>
</feature>
<dbReference type="InterPro" id="IPR003598">
    <property type="entry name" value="Ig_sub2"/>
</dbReference>
<reference evidence="11" key="3">
    <citation type="submission" date="2025-09" db="UniProtKB">
        <authorList>
            <consortium name="Ensembl"/>
        </authorList>
    </citation>
    <scope>IDENTIFICATION</scope>
</reference>
<dbReference type="Gene3D" id="2.60.40.10">
    <property type="entry name" value="Immunoglobulins"/>
    <property type="match status" value="2"/>
</dbReference>
<dbReference type="GO" id="GO:0009617">
    <property type="term" value="P:response to bacterium"/>
    <property type="evidence" value="ECO:0007669"/>
    <property type="project" value="TreeGrafter"/>
</dbReference>
<evidence type="ECO:0000256" key="1">
    <source>
        <dbReference type="ARBA" id="ARBA00004236"/>
    </source>
</evidence>
<dbReference type="GO" id="GO:0005886">
    <property type="term" value="C:plasma membrane"/>
    <property type="evidence" value="ECO:0007669"/>
    <property type="project" value="UniProtKB-SubCell"/>
</dbReference>
<dbReference type="SMART" id="SM00409">
    <property type="entry name" value="IG"/>
    <property type="match status" value="2"/>
</dbReference>
<keyword evidence="6" id="KW-1015">Disulfide bond</keyword>
<evidence type="ECO:0000313" key="11">
    <source>
        <dbReference type="Ensembl" id="ENSPFOP00000029831.1"/>
    </source>
</evidence>
<feature type="transmembrane region" description="Helical" evidence="8">
    <location>
        <begin position="253"/>
        <end position="273"/>
    </location>
</feature>
<reference evidence="11" key="2">
    <citation type="submission" date="2025-08" db="UniProtKB">
        <authorList>
            <consortium name="Ensembl"/>
        </authorList>
    </citation>
    <scope>IDENTIFICATION</scope>
</reference>
<keyword evidence="8" id="KW-1133">Transmembrane helix</keyword>
<dbReference type="SUPFAM" id="SSF48726">
    <property type="entry name" value="Immunoglobulin"/>
    <property type="match status" value="2"/>
</dbReference>
<dbReference type="Ensembl" id="ENSPFOT00000021896.1">
    <property type="protein sequence ID" value="ENSPFOP00000029831.1"/>
    <property type="gene ID" value="ENSPFOG00000022302.1"/>
</dbReference>
<evidence type="ECO:0000256" key="2">
    <source>
        <dbReference type="ARBA" id="ARBA00022475"/>
    </source>
</evidence>
<keyword evidence="7" id="KW-0325">Glycoprotein</keyword>
<keyword evidence="2" id="KW-1003">Cell membrane</keyword>
<dbReference type="PROSITE" id="PS50835">
    <property type="entry name" value="IG_LIKE"/>
    <property type="match status" value="2"/>
</dbReference>
<sequence>MLRGLVALFLLSAVSVIPSLEVSLYIPLIEAALGENVTLLCHVKGYDSGLFYWYKTNCEYLIQTVAQGYFKKVDLEAQFKTVRFDIQTEGNVYSLIIRNIQKEDEGTYLCQAGEAYRMAFVNGTKLAVKHPGHKNQKSVYVKQISETTSVPLGTEITLECSLTLLEKNKAADRCAAEHSVFWFKAGSQSDPGMMFAARNICDSEPGRSCSYRLSKTIQNPSDAGIYHCAVVTCGGILFGEGTKVELEEKWDPLVIGLAVLLGLCVIVIACLIFSR</sequence>
<feature type="signal peptide" evidence="9">
    <location>
        <begin position="1"/>
        <end position="19"/>
    </location>
</feature>